<dbReference type="Proteomes" id="UP000789572">
    <property type="component" value="Unassembled WGS sequence"/>
</dbReference>
<dbReference type="EMBL" id="CAJVPJ010001613">
    <property type="protein sequence ID" value="CAG8597796.1"/>
    <property type="molecule type" value="Genomic_DNA"/>
</dbReference>
<keyword evidence="2" id="KW-1185">Reference proteome</keyword>
<accession>A0A9N9CDT5</accession>
<gene>
    <name evidence="1" type="ORF">POCULU_LOCUS7305</name>
</gene>
<evidence type="ECO:0000313" key="1">
    <source>
        <dbReference type="EMBL" id="CAG8597796.1"/>
    </source>
</evidence>
<dbReference type="AlphaFoldDB" id="A0A9N9CDT5"/>
<reference evidence="1" key="1">
    <citation type="submission" date="2021-06" db="EMBL/GenBank/DDBJ databases">
        <authorList>
            <person name="Kallberg Y."/>
            <person name="Tangrot J."/>
            <person name="Rosling A."/>
        </authorList>
    </citation>
    <scope>NUCLEOTIDE SEQUENCE</scope>
    <source>
        <strain evidence="1">IA702</strain>
    </source>
</reference>
<comment type="caution">
    <text evidence="1">The sequence shown here is derived from an EMBL/GenBank/DDBJ whole genome shotgun (WGS) entry which is preliminary data.</text>
</comment>
<organism evidence="1 2">
    <name type="scientific">Paraglomus occultum</name>
    <dbReference type="NCBI Taxonomy" id="144539"/>
    <lineage>
        <taxon>Eukaryota</taxon>
        <taxon>Fungi</taxon>
        <taxon>Fungi incertae sedis</taxon>
        <taxon>Mucoromycota</taxon>
        <taxon>Glomeromycotina</taxon>
        <taxon>Glomeromycetes</taxon>
        <taxon>Paraglomerales</taxon>
        <taxon>Paraglomeraceae</taxon>
        <taxon>Paraglomus</taxon>
    </lineage>
</organism>
<sequence length="71" mass="7638">MAVGDSKDGNVAVTDDIIVIVKPAIVVDGSGGDNDGSRGDVTAFALVIIRPMLFADNDMDRMNILFRYCYL</sequence>
<proteinExistence type="predicted"/>
<name>A0A9N9CDT5_9GLOM</name>
<protein>
    <submittedName>
        <fullName evidence="1">3212_t:CDS:1</fullName>
    </submittedName>
</protein>
<evidence type="ECO:0000313" key="2">
    <source>
        <dbReference type="Proteomes" id="UP000789572"/>
    </source>
</evidence>